<dbReference type="AlphaFoldDB" id="A0A0F9T2B8"/>
<sequence>MGTVQLTQGQKVKYEPFVMHRDYTSLGIEPCCIFCEQRFIEGDPLWKKVWEHLNNNEKYNVPENLAFAHWKCNEDKINNFDLQQIALDKFKENMKSTLTFESWCESERNNKTHAPVNTSDDGLTQEQVSIMIDNETQRYLNKLLEKQKTPLDQRWLYFKDVLDSISLICRRKSKGRGVQPAIRRAIDAYCSTEGDYQIVKPDGENGYPGPIGKSIIILRLKK</sequence>
<dbReference type="EMBL" id="LAZR01000310">
    <property type="protein sequence ID" value="KKN75465.1"/>
    <property type="molecule type" value="Genomic_DNA"/>
</dbReference>
<comment type="caution">
    <text evidence="1">The sequence shown here is derived from an EMBL/GenBank/DDBJ whole genome shotgun (WGS) entry which is preliminary data.</text>
</comment>
<protein>
    <submittedName>
        <fullName evidence="1">Uncharacterized protein</fullName>
    </submittedName>
</protein>
<gene>
    <name evidence="1" type="ORF">LCGC14_0380860</name>
</gene>
<proteinExistence type="predicted"/>
<organism evidence="1">
    <name type="scientific">marine sediment metagenome</name>
    <dbReference type="NCBI Taxonomy" id="412755"/>
    <lineage>
        <taxon>unclassified sequences</taxon>
        <taxon>metagenomes</taxon>
        <taxon>ecological metagenomes</taxon>
    </lineage>
</organism>
<name>A0A0F9T2B8_9ZZZZ</name>
<reference evidence="1" key="1">
    <citation type="journal article" date="2015" name="Nature">
        <title>Complex archaea that bridge the gap between prokaryotes and eukaryotes.</title>
        <authorList>
            <person name="Spang A."/>
            <person name="Saw J.H."/>
            <person name="Jorgensen S.L."/>
            <person name="Zaremba-Niedzwiedzka K."/>
            <person name="Martijn J."/>
            <person name="Lind A.E."/>
            <person name="van Eijk R."/>
            <person name="Schleper C."/>
            <person name="Guy L."/>
            <person name="Ettema T.J."/>
        </authorList>
    </citation>
    <scope>NUCLEOTIDE SEQUENCE</scope>
</reference>
<accession>A0A0F9T2B8</accession>
<evidence type="ECO:0000313" key="1">
    <source>
        <dbReference type="EMBL" id="KKN75465.1"/>
    </source>
</evidence>